<feature type="compositionally biased region" description="Polar residues" evidence="1">
    <location>
        <begin position="736"/>
        <end position="786"/>
    </location>
</feature>
<feature type="compositionally biased region" description="Low complexity" evidence="1">
    <location>
        <begin position="22"/>
        <end position="41"/>
    </location>
</feature>
<feature type="compositionally biased region" description="Low complexity" evidence="1">
    <location>
        <begin position="822"/>
        <end position="838"/>
    </location>
</feature>
<dbReference type="EMBL" id="LFMY01000006">
    <property type="protein sequence ID" value="OKL59887.1"/>
    <property type="molecule type" value="Genomic_DNA"/>
</dbReference>
<dbReference type="AlphaFoldDB" id="A0A225B216"/>
<dbReference type="GO" id="GO:0071108">
    <property type="term" value="P:protein K48-linked deubiquitination"/>
    <property type="evidence" value="ECO:0007669"/>
    <property type="project" value="TreeGrafter"/>
</dbReference>
<evidence type="ECO:0000256" key="1">
    <source>
        <dbReference type="SAM" id="MobiDB-lite"/>
    </source>
</evidence>
<feature type="region of interest" description="Disordered" evidence="1">
    <location>
        <begin position="1"/>
        <end position="60"/>
    </location>
</feature>
<protein>
    <recommendedName>
        <fullName evidence="2">MINDY deubiquitinase domain-containing protein</fullName>
    </recommendedName>
</protein>
<feature type="compositionally biased region" description="Pro residues" evidence="1">
    <location>
        <begin position="1"/>
        <end position="11"/>
    </location>
</feature>
<comment type="caution">
    <text evidence="3">The sequence shown here is derived from an EMBL/GenBank/DDBJ whole genome shotgun (WGS) entry which is preliminary data.</text>
</comment>
<dbReference type="Proteomes" id="UP000214365">
    <property type="component" value="Unassembled WGS sequence"/>
</dbReference>
<organism evidence="3 4">
    <name type="scientific">Talaromyces atroroseus</name>
    <dbReference type="NCBI Taxonomy" id="1441469"/>
    <lineage>
        <taxon>Eukaryota</taxon>
        <taxon>Fungi</taxon>
        <taxon>Dikarya</taxon>
        <taxon>Ascomycota</taxon>
        <taxon>Pezizomycotina</taxon>
        <taxon>Eurotiomycetes</taxon>
        <taxon>Eurotiomycetidae</taxon>
        <taxon>Eurotiales</taxon>
        <taxon>Trichocomaceae</taxon>
        <taxon>Talaromyces</taxon>
        <taxon>Talaromyces sect. Trachyspermi</taxon>
    </lineage>
</organism>
<dbReference type="Pfam" id="PF04424">
    <property type="entry name" value="MINDY_DUB"/>
    <property type="match status" value="1"/>
</dbReference>
<proteinExistence type="predicted"/>
<dbReference type="GeneID" id="31004622"/>
<accession>A0A225B216</accession>
<feature type="compositionally biased region" description="Polar residues" evidence="1">
    <location>
        <begin position="315"/>
        <end position="335"/>
    </location>
</feature>
<dbReference type="OrthoDB" id="10261212at2759"/>
<dbReference type="GO" id="GO:0016807">
    <property type="term" value="F:cysteine-type carboxypeptidase activity"/>
    <property type="evidence" value="ECO:0007669"/>
    <property type="project" value="TreeGrafter"/>
</dbReference>
<feature type="compositionally biased region" description="Low complexity" evidence="1">
    <location>
        <begin position="713"/>
        <end position="735"/>
    </location>
</feature>
<feature type="region of interest" description="Disordered" evidence="1">
    <location>
        <begin position="657"/>
        <end position="693"/>
    </location>
</feature>
<dbReference type="STRING" id="1441469.A0A225B216"/>
<feature type="compositionally biased region" description="Polar residues" evidence="1">
    <location>
        <begin position="839"/>
        <end position="848"/>
    </location>
</feature>
<dbReference type="InterPro" id="IPR033979">
    <property type="entry name" value="MINDY_domain"/>
</dbReference>
<dbReference type="GO" id="GO:0005829">
    <property type="term" value="C:cytosol"/>
    <property type="evidence" value="ECO:0007669"/>
    <property type="project" value="TreeGrafter"/>
</dbReference>
<feature type="region of interest" description="Disordered" evidence="1">
    <location>
        <begin position="217"/>
        <end position="358"/>
    </location>
</feature>
<feature type="region of interest" description="Disordered" evidence="1">
    <location>
        <begin position="107"/>
        <end position="200"/>
    </location>
</feature>
<gene>
    <name evidence="3" type="ORF">UA08_04867</name>
</gene>
<keyword evidence="4" id="KW-1185">Reference proteome</keyword>
<feature type="compositionally biased region" description="Polar residues" evidence="1">
    <location>
        <begin position="258"/>
        <end position="284"/>
    </location>
</feature>
<dbReference type="PANTHER" id="PTHR18063">
    <property type="entry name" value="NF-E2 INDUCIBLE PROTEIN"/>
    <property type="match status" value="1"/>
</dbReference>
<feature type="compositionally biased region" description="Polar residues" evidence="1">
    <location>
        <begin position="222"/>
        <end position="234"/>
    </location>
</feature>
<dbReference type="PANTHER" id="PTHR18063:SF6">
    <property type="entry name" value="UBIQUITIN CARBOXYL-TERMINAL HYDROLASE"/>
    <property type="match status" value="1"/>
</dbReference>
<feature type="region of interest" description="Disordered" evidence="1">
    <location>
        <begin position="709"/>
        <end position="892"/>
    </location>
</feature>
<name>A0A225B216_TALAT</name>
<dbReference type="GO" id="GO:0071944">
    <property type="term" value="C:cell periphery"/>
    <property type="evidence" value="ECO:0007669"/>
    <property type="project" value="TreeGrafter"/>
</dbReference>
<feature type="compositionally biased region" description="Polar residues" evidence="1">
    <location>
        <begin position="135"/>
        <end position="163"/>
    </location>
</feature>
<evidence type="ECO:0000313" key="3">
    <source>
        <dbReference type="EMBL" id="OKL59887.1"/>
    </source>
</evidence>
<dbReference type="InterPro" id="IPR007518">
    <property type="entry name" value="MINDY"/>
</dbReference>
<evidence type="ECO:0000259" key="2">
    <source>
        <dbReference type="Pfam" id="PF04424"/>
    </source>
</evidence>
<dbReference type="GO" id="GO:0004843">
    <property type="term" value="F:cysteine-type deubiquitinase activity"/>
    <property type="evidence" value="ECO:0007669"/>
    <property type="project" value="InterPro"/>
</dbReference>
<dbReference type="GO" id="GO:1990380">
    <property type="term" value="F:K48-linked deubiquitinase activity"/>
    <property type="evidence" value="ECO:0007669"/>
    <property type="project" value="InterPro"/>
</dbReference>
<evidence type="ECO:0000313" key="4">
    <source>
        <dbReference type="Proteomes" id="UP000214365"/>
    </source>
</evidence>
<dbReference type="RefSeq" id="XP_020120008.1">
    <property type="nucleotide sequence ID" value="XM_020267184.1"/>
</dbReference>
<feature type="compositionally biased region" description="Low complexity" evidence="1">
    <location>
        <begin position="675"/>
        <end position="688"/>
    </location>
</feature>
<feature type="compositionally biased region" description="Basic and acidic residues" evidence="1">
    <location>
        <begin position="877"/>
        <end position="892"/>
    </location>
</feature>
<feature type="compositionally biased region" description="Low complexity" evidence="1">
    <location>
        <begin position="285"/>
        <end position="298"/>
    </location>
</feature>
<feature type="domain" description="MINDY deubiquitinase" evidence="2">
    <location>
        <begin position="373"/>
        <end position="650"/>
    </location>
</feature>
<reference evidence="3 4" key="1">
    <citation type="submission" date="2015-06" db="EMBL/GenBank/DDBJ databases">
        <title>Talaromyces atroroseus IBT 11181 draft genome.</title>
        <authorList>
            <person name="Rasmussen K.B."/>
            <person name="Rasmussen S."/>
            <person name="Petersen B."/>
            <person name="Sicheritz-Ponten T."/>
            <person name="Mortensen U.H."/>
            <person name="Thrane U."/>
        </authorList>
    </citation>
    <scope>NUCLEOTIDE SEQUENCE [LARGE SCALE GENOMIC DNA]</scope>
    <source>
        <strain evidence="3 4">IBT 11181</strain>
    </source>
</reference>
<sequence>MVLRKNPPPGISVPSRTRNGSDPRSPVSRSSASPRSATQQSSRKDSWELDTDSIYSPDLHTSPAFDLMPLEEAQKSPVAVQSPWEDELVERPTGMTHVAATTQPGAAADQMFGNPDGINYQHTGLSVPSVDDPQKQLNFGDSVSGTSPQRFRSNNPFLRSRNPSPNPWDDASQQGQVSLHPGHGASISSLHPDASERNSQTSGIIPMTARLSIFDEPEEPWGSSSHQSIAQTQTSLSSESALRVSSENGGSSLPGDSGMSNQYPINQAAQYSGSNNHWQGTMLTGASNSINGSNASASQPIPRAPSPQLIDLGDTPTNTQVDPWSSENQAPTPHNDQNKDRPKTLNAPASTSAPLPPMSEAELRRFQEKQAETYAIRHVNWIDHTGSLRESPVLVQSQNGPCPLLALVNGLIMRSDRNTQPPIVRALQIREHISLGLLIQALFDELVTYSNDELPDIEALSRFLTMLHTGMNVNPRLTLESSAAVGSFSETKDLLLYDSFKVPLIHGWIAAPTSEAHDSMARVAEYYEDMQLLHFRKEELEDRVIRNGSTLSPVEERLMGDIQKIIHFVSVENATQLTAFGLTHLGRTLSPGSVSILFRNDHFSTLYKHPQSGQLFTLITDAGYADHPEVVWESLVDVTGSNAEFYAGDFRPVGHGPSGSGPAVSSHLVAERTSSRNNATTTSSTTSSQKNTEQEDADYAYALSLQFQEEARQQQQQQRQQRGRSSSSRLPSSSSAGNNTALRYSQSTASGSLNRHHTPSASLPSIQIPNRSNENHVSNNDFSNIPQDAPVDGNANDDIADDAPPPSYEQVARNKAAESLNRQQQQSRQQQQQQRRQQLSYTSSSASLPHTEYGRRSQYPGAAVAATGRRQPLQTLPDREPRSPRDKDCIVM</sequence>
<feature type="compositionally biased region" description="Low complexity" evidence="1">
    <location>
        <begin position="235"/>
        <end position="247"/>
    </location>
</feature>